<dbReference type="EMBL" id="JACEON010000009">
    <property type="protein sequence ID" value="MBA4612133.1"/>
    <property type="molecule type" value="Genomic_DNA"/>
</dbReference>
<dbReference type="Pfam" id="PF07859">
    <property type="entry name" value="Abhydrolase_3"/>
    <property type="match status" value="1"/>
</dbReference>
<evidence type="ECO:0000313" key="4">
    <source>
        <dbReference type="Proteomes" id="UP000559404"/>
    </source>
</evidence>
<sequence>MTVTGFHPLPSDDGNDEARTFNRELARRLALLPDQWSFPPVVIRERRAEGNGPFPPAERSPHARTRMIAGPHGEIPLRILAPRTRPATGAYLYLHGGGWTLGGADEHDMRLEEIAEATGLIGVACGYRLAPEHPYPQGLDDCETAARWLVETGRLELGIDKLTMGGDSAGANLAAATLIRLRDGHGLAGEFQAVVFGCGCFDLRLTPSARRWGAEKLVLNTRDLTMFVRHYLAHGHDPALPDISPLMADLSDLPPAHFVVGTADPLLDDTLFMAERWRMAGNRAELAVYPDGCHVFQQFPLAIAADSNRRIEGFLHEALGEP</sequence>
<comment type="caution">
    <text evidence="3">The sequence shown here is derived from an EMBL/GenBank/DDBJ whole genome shotgun (WGS) entry which is preliminary data.</text>
</comment>
<evidence type="ECO:0000259" key="2">
    <source>
        <dbReference type="Pfam" id="PF07859"/>
    </source>
</evidence>
<dbReference type="RefSeq" id="WP_181760337.1">
    <property type="nucleotide sequence ID" value="NZ_BMCR01000003.1"/>
</dbReference>
<accession>A0A838XZ48</accession>
<dbReference type="InterPro" id="IPR013094">
    <property type="entry name" value="AB_hydrolase_3"/>
</dbReference>
<keyword evidence="1 3" id="KW-0378">Hydrolase</keyword>
<name>A0A838XZ48_9HYPH</name>
<proteinExistence type="predicted"/>
<gene>
    <name evidence="3" type="ORF">H1W37_10745</name>
</gene>
<reference evidence="3 4" key="1">
    <citation type="submission" date="2020-07" db="EMBL/GenBank/DDBJ databases">
        <authorList>
            <person name="Li M."/>
        </authorList>
    </citation>
    <scope>NUCLEOTIDE SEQUENCE [LARGE SCALE GENOMIC DNA]</scope>
    <source>
        <strain evidence="3 4">DSM 23284</strain>
    </source>
</reference>
<dbReference type="GO" id="GO:0016787">
    <property type="term" value="F:hydrolase activity"/>
    <property type="evidence" value="ECO:0007669"/>
    <property type="project" value="UniProtKB-KW"/>
</dbReference>
<dbReference type="Proteomes" id="UP000559404">
    <property type="component" value="Unassembled WGS sequence"/>
</dbReference>
<evidence type="ECO:0000313" key="3">
    <source>
        <dbReference type="EMBL" id="MBA4612133.1"/>
    </source>
</evidence>
<dbReference type="AlphaFoldDB" id="A0A838XZ48"/>
<keyword evidence="4" id="KW-1185">Reference proteome</keyword>
<dbReference type="Gene3D" id="3.40.50.1820">
    <property type="entry name" value="alpha/beta hydrolase"/>
    <property type="match status" value="1"/>
</dbReference>
<feature type="domain" description="Alpha/beta hydrolase fold-3" evidence="2">
    <location>
        <begin position="92"/>
        <end position="297"/>
    </location>
</feature>
<dbReference type="PANTHER" id="PTHR48081">
    <property type="entry name" value="AB HYDROLASE SUPERFAMILY PROTEIN C4A8.06C"/>
    <property type="match status" value="1"/>
</dbReference>
<dbReference type="InterPro" id="IPR029058">
    <property type="entry name" value="AB_hydrolase_fold"/>
</dbReference>
<reference evidence="3 4" key="2">
    <citation type="submission" date="2020-08" db="EMBL/GenBank/DDBJ databases">
        <title>Stappia taiwanensis sp. nov., isolated from a coastal thermal spring.</title>
        <authorList>
            <person name="Kampfer P."/>
        </authorList>
    </citation>
    <scope>NUCLEOTIDE SEQUENCE [LARGE SCALE GENOMIC DNA]</scope>
    <source>
        <strain evidence="3 4">DSM 23284</strain>
    </source>
</reference>
<evidence type="ECO:0000256" key="1">
    <source>
        <dbReference type="ARBA" id="ARBA00022801"/>
    </source>
</evidence>
<organism evidence="3 4">
    <name type="scientific">Stappia taiwanensis</name>
    <dbReference type="NCBI Taxonomy" id="992267"/>
    <lineage>
        <taxon>Bacteria</taxon>
        <taxon>Pseudomonadati</taxon>
        <taxon>Pseudomonadota</taxon>
        <taxon>Alphaproteobacteria</taxon>
        <taxon>Hyphomicrobiales</taxon>
        <taxon>Stappiaceae</taxon>
        <taxon>Stappia</taxon>
    </lineage>
</organism>
<protein>
    <submittedName>
        <fullName evidence="3">Alpha/beta hydrolase</fullName>
    </submittedName>
</protein>
<dbReference type="PANTHER" id="PTHR48081:SF8">
    <property type="entry name" value="ALPHA_BETA HYDROLASE FOLD-3 DOMAIN-CONTAINING PROTEIN-RELATED"/>
    <property type="match status" value="1"/>
</dbReference>
<dbReference type="InterPro" id="IPR050300">
    <property type="entry name" value="GDXG_lipolytic_enzyme"/>
</dbReference>
<dbReference type="SUPFAM" id="SSF53474">
    <property type="entry name" value="alpha/beta-Hydrolases"/>
    <property type="match status" value="1"/>
</dbReference>